<feature type="compositionally biased region" description="Low complexity" evidence="13">
    <location>
        <begin position="570"/>
        <end position="582"/>
    </location>
</feature>
<feature type="compositionally biased region" description="Polar residues" evidence="13">
    <location>
        <begin position="345"/>
        <end position="356"/>
    </location>
</feature>
<feature type="compositionally biased region" description="Low complexity" evidence="13">
    <location>
        <begin position="526"/>
        <end position="537"/>
    </location>
</feature>
<proteinExistence type="inferred from homology"/>
<gene>
    <name evidence="15" type="ORF">Taro_022071</name>
</gene>
<sequence length="812" mass="88218">RTLPRHISPGGGGAWRGGNPDRKRNLFRKVVCSSYFLFARRFDSPHLPIHGLAIMAEAAKPPAEGEEAEEYESDPEDSLGAMRRREASDEEREGERSDEDGAAAQEDRRIGSVGGSDGEGGAPGYDDEEEEEDNEYEEEEEDYEYEEDVEGDEEGLPEEDVGVVAYDGGEGGGGVGRSDAPADGAESGGDGRGVGGEKGGSGEKDQPEGKESEPFAVPTAGAFYMHDDRFRENVGGRHNRRGGRRLWESKDEQKWVHDRFDEMNLRDAHNEERTFKRSVRGRGRSHIPNRGSMRGGRYGRSHAYDDGYRSYKKNTSHTYDDSGVQNRTRKSVRGRGRQYEPLPKNNKQPETQNKQLGKSHEVKSNTTIQRQSPSTANAKAEEAYPQKHVFTSSLNSASPPFYPSGSSNPDVPSTLRRDSRTVNNSQNISHSVSEDKPLPSRTSVTSRGTAIHDPLRQQSRLYINDFRLVAEKSLANLRLPSSGSLAPINTIHSTDFKGQDRGFTMGKAGYQPTSSVSQLGRGSGSQAQLPAVQQPAQTSVQPLLRVSAEQSGQRPSSGSQVSFPSQAPNSSEVVDVESPSESGKSKLPVVLRGKTSIQESGRGSLMYSGGGGAMGLAHGDQSFPATPALLPVMQFGAQHPGGLGVPAVGMALPGYVAQTQLGFGNSEMTWVPVLAGAAGGLAASYGPYIALDGSYCARPPGQTSSAVASRETSTSKTANVRKTPQRPEVVDNEYGQRQNKPRRQVKHLDCFVLLVPVSLLYSEMNFGHYRNLLLMLHSNLKNTMLQKCRWHAPLQAVLPSTVGRRVHEIAVL</sequence>
<keyword evidence="9" id="KW-0694">RNA-binding</keyword>
<feature type="compositionally biased region" description="Gly residues" evidence="13">
    <location>
        <begin position="186"/>
        <end position="199"/>
    </location>
</feature>
<dbReference type="AlphaFoldDB" id="A0A843VDF3"/>
<comment type="similarity">
    <text evidence="3">Belongs to the CASC3 family.</text>
</comment>
<organism evidence="15 16">
    <name type="scientific">Colocasia esculenta</name>
    <name type="common">Wild taro</name>
    <name type="synonym">Arum esculentum</name>
    <dbReference type="NCBI Taxonomy" id="4460"/>
    <lineage>
        <taxon>Eukaryota</taxon>
        <taxon>Viridiplantae</taxon>
        <taxon>Streptophyta</taxon>
        <taxon>Embryophyta</taxon>
        <taxon>Tracheophyta</taxon>
        <taxon>Spermatophyta</taxon>
        <taxon>Magnoliopsida</taxon>
        <taxon>Liliopsida</taxon>
        <taxon>Araceae</taxon>
        <taxon>Aroideae</taxon>
        <taxon>Colocasieae</taxon>
        <taxon>Colocasia</taxon>
    </lineage>
</organism>
<dbReference type="OrthoDB" id="660348at2759"/>
<evidence type="ECO:0000259" key="14">
    <source>
        <dbReference type="SMART" id="SM01044"/>
    </source>
</evidence>
<feature type="compositionally biased region" description="Polar residues" evidence="13">
    <location>
        <begin position="548"/>
        <end position="569"/>
    </location>
</feature>
<name>A0A843VDF3_COLES</name>
<evidence type="ECO:0000313" key="16">
    <source>
        <dbReference type="Proteomes" id="UP000652761"/>
    </source>
</evidence>
<evidence type="ECO:0000256" key="10">
    <source>
        <dbReference type="ARBA" id="ARBA00023161"/>
    </source>
</evidence>
<keyword evidence="6" id="KW-0507">mRNA processing</keyword>
<protein>
    <recommendedName>
        <fullName evidence="14">Btz domain-containing protein</fullName>
    </recommendedName>
</protein>
<evidence type="ECO:0000256" key="13">
    <source>
        <dbReference type="SAM" id="MobiDB-lite"/>
    </source>
</evidence>
<feature type="compositionally biased region" description="Polar residues" evidence="13">
    <location>
        <begin position="364"/>
        <end position="377"/>
    </location>
</feature>
<feature type="compositionally biased region" description="Polar residues" evidence="13">
    <location>
        <begin position="389"/>
        <end position="411"/>
    </location>
</feature>
<evidence type="ECO:0000256" key="6">
    <source>
        <dbReference type="ARBA" id="ARBA00022664"/>
    </source>
</evidence>
<dbReference type="GO" id="GO:0008380">
    <property type="term" value="P:RNA splicing"/>
    <property type="evidence" value="ECO:0007669"/>
    <property type="project" value="UniProtKB-KW"/>
</dbReference>
<evidence type="ECO:0000256" key="2">
    <source>
        <dbReference type="ARBA" id="ARBA00004496"/>
    </source>
</evidence>
<evidence type="ECO:0000256" key="9">
    <source>
        <dbReference type="ARBA" id="ARBA00022884"/>
    </source>
</evidence>
<feature type="compositionally biased region" description="Basic and acidic residues" evidence="13">
    <location>
        <begin position="245"/>
        <end position="275"/>
    </location>
</feature>
<keyword evidence="12" id="KW-0539">Nucleus</keyword>
<comment type="caution">
    <text evidence="15">The sequence shown here is derived from an EMBL/GenBank/DDBJ whole genome shotgun (WGS) entry which is preliminary data.</text>
</comment>
<evidence type="ECO:0000256" key="8">
    <source>
        <dbReference type="ARBA" id="ARBA00022845"/>
    </source>
</evidence>
<feature type="compositionally biased region" description="Polar residues" evidence="13">
    <location>
        <begin position="701"/>
        <end position="722"/>
    </location>
</feature>
<dbReference type="Proteomes" id="UP000652761">
    <property type="component" value="Unassembled WGS sequence"/>
</dbReference>
<dbReference type="InterPro" id="IPR044796">
    <property type="entry name" value="MLN51_plant"/>
</dbReference>
<reference evidence="15" key="1">
    <citation type="submission" date="2017-07" db="EMBL/GenBank/DDBJ databases">
        <title>Taro Niue Genome Assembly and Annotation.</title>
        <authorList>
            <person name="Atibalentja N."/>
            <person name="Keating K."/>
            <person name="Fields C.J."/>
        </authorList>
    </citation>
    <scope>NUCLEOTIDE SEQUENCE</scope>
    <source>
        <strain evidence="15">Niue_2</strain>
        <tissue evidence="15">Leaf</tissue>
    </source>
</reference>
<dbReference type="GO" id="GO:0003729">
    <property type="term" value="F:mRNA binding"/>
    <property type="evidence" value="ECO:0007669"/>
    <property type="project" value="InterPro"/>
</dbReference>
<evidence type="ECO:0000256" key="5">
    <source>
        <dbReference type="ARBA" id="ARBA00022490"/>
    </source>
</evidence>
<keyword evidence="4" id="KW-0813">Transport</keyword>
<dbReference type="GO" id="GO:0051028">
    <property type="term" value="P:mRNA transport"/>
    <property type="evidence" value="ECO:0007669"/>
    <property type="project" value="UniProtKB-KW"/>
</dbReference>
<keyword evidence="11" id="KW-0508">mRNA splicing</keyword>
<evidence type="ECO:0000313" key="15">
    <source>
        <dbReference type="EMBL" id="MQL89509.1"/>
    </source>
</evidence>
<feature type="compositionally biased region" description="Basic residues" evidence="13">
    <location>
        <begin position="276"/>
        <end position="287"/>
    </location>
</feature>
<feature type="compositionally biased region" description="Basic residues" evidence="13">
    <location>
        <begin position="327"/>
        <end position="336"/>
    </location>
</feature>
<dbReference type="PANTHER" id="PTHR46837">
    <property type="entry name" value="PROTEIN MLN51 HOMOLOG"/>
    <property type="match status" value="1"/>
</dbReference>
<comment type="subcellular location">
    <subcellularLocation>
        <location evidence="2">Cytoplasm</location>
    </subcellularLocation>
    <subcellularLocation>
        <location evidence="1">Nucleus</location>
    </subcellularLocation>
</comment>
<feature type="compositionally biased region" description="Acidic residues" evidence="13">
    <location>
        <begin position="125"/>
        <end position="161"/>
    </location>
</feature>
<dbReference type="InterPro" id="IPR018545">
    <property type="entry name" value="Btz_dom"/>
</dbReference>
<evidence type="ECO:0000256" key="3">
    <source>
        <dbReference type="ARBA" id="ARBA00009548"/>
    </source>
</evidence>
<keyword evidence="7" id="KW-0509">mRNA transport</keyword>
<dbReference type="PANTHER" id="PTHR46837:SF5">
    <property type="entry name" value="PROTEIN MLN51 HOMOLOG"/>
    <property type="match status" value="1"/>
</dbReference>
<dbReference type="GO" id="GO:0005737">
    <property type="term" value="C:cytoplasm"/>
    <property type="evidence" value="ECO:0007669"/>
    <property type="project" value="UniProtKB-SubCell"/>
</dbReference>
<feature type="region of interest" description="Disordered" evidence="13">
    <location>
        <begin position="495"/>
        <end position="586"/>
    </location>
</feature>
<feature type="domain" description="Btz" evidence="14">
    <location>
        <begin position="183"/>
        <end position="285"/>
    </location>
</feature>
<dbReference type="GO" id="GO:0006417">
    <property type="term" value="P:regulation of translation"/>
    <property type="evidence" value="ECO:0007669"/>
    <property type="project" value="UniProtKB-KW"/>
</dbReference>
<feature type="compositionally biased region" description="Polar residues" evidence="13">
    <location>
        <begin position="511"/>
        <end position="520"/>
    </location>
</feature>
<dbReference type="GO" id="GO:0035145">
    <property type="term" value="C:exon-exon junction complex"/>
    <property type="evidence" value="ECO:0007669"/>
    <property type="project" value="InterPro"/>
</dbReference>
<dbReference type="Pfam" id="PF09405">
    <property type="entry name" value="Btz"/>
    <property type="match status" value="1"/>
</dbReference>
<dbReference type="GO" id="GO:0000184">
    <property type="term" value="P:nuclear-transcribed mRNA catabolic process, nonsense-mediated decay"/>
    <property type="evidence" value="ECO:0007669"/>
    <property type="project" value="UniProtKB-KW"/>
</dbReference>
<feature type="compositionally biased region" description="Acidic residues" evidence="13">
    <location>
        <begin position="64"/>
        <end position="77"/>
    </location>
</feature>
<feature type="compositionally biased region" description="Basic and acidic residues" evidence="13">
    <location>
        <begin position="200"/>
        <end position="213"/>
    </location>
</feature>
<dbReference type="EMBL" id="NMUH01001154">
    <property type="protein sequence ID" value="MQL89509.1"/>
    <property type="molecule type" value="Genomic_DNA"/>
</dbReference>
<feature type="region of interest" description="Disordered" evidence="13">
    <location>
        <begin position="701"/>
        <end position="741"/>
    </location>
</feature>
<evidence type="ECO:0000256" key="12">
    <source>
        <dbReference type="ARBA" id="ARBA00023242"/>
    </source>
</evidence>
<feature type="non-terminal residue" evidence="15">
    <location>
        <position position="1"/>
    </location>
</feature>
<dbReference type="GO" id="GO:0006397">
    <property type="term" value="P:mRNA processing"/>
    <property type="evidence" value="ECO:0007669"/>
    <property type="project" value="UniProtKB-KW"/>
</dbReference>
<feature type="region of interest" description="Disordered" evidence="13">
    <location>
        <begin position="1"/>
        <end position="20"/>
    </location>
</feature>
<evidence type="ECO:0000256" key="11">
    <source>
        <dbReference type="ARBA" id="ARBA00023187"/>
    </source>
</evidence>
<keyword evidence="8" id="KW-0810">Translation regulation</keyword>
<feature type="compositionally biased region" description="Polar residues" evidence="13">
    <location>
        <begin position="421"/>
        <end position="431"/>
    </location>
</feature>
<keyword evidence="16" id="KW-1185">Reference proteome</keyword>
<dbReference type="SMART" id="SM01044">
    <property type="entry name" value="Btz"/>
    <property type="match status" value="1"/>
</dbReference>
<feature type="region of interest" description="Disordered" evidence="13">
    <location>
        <begin position="60"/>
        <end position="447"/>
    </location>
</feature>
<evidence type="ECO:0000256" key="7">
    <source>
        <dbReference type="ARBA" id="ARBA00022816"/>
    </source>
</evidence>
<feature type="compositionally biased region" description="Acidic residues" evidence="13">
    <location>
        <begin position="88"/>
        <end position="101"/>
    </location>
</feature>
<evidence type="ECO:0000256" key="1">
    <source>
        <dbReference type="ARBA" id="ARBA00004123"/>
    </source>
</evidence>
<keyword evidence="5" id="KW-0963">Cytoplasm</keyword>
<keyword evidence="10" id="KW-0866">Nonsense-mediated mRNA decay</keyword>
<accession>A0A843VDF3</accession>
<evidence type="ECO:0000256" key="4">
    <source>
        <dbReference type="ARBA" id="ARBA00022448"/>
    </source>
</evidence>
<feature type="compositionally biased region" description="Basic and acidic residues" evidence="13">
    <location>
        <begin position="225"/>
        <end position="235"/>
    </location>
</feature>
<feature type="compositionally biased region" description="Gly residues" evidence="13">
    <location>
        <begin position="112"/>
        <end position="123"/>
    </location>
</feature>